<keyword evidence="3" id="KW-1185">Reference proteome</keyword>
<keyword evidence="1" id="KW-1133">Transmembrane helix</keyword>
<accession>A0A7X1E537</accession>
<dbReference type="NCBIfam" id="TIGR02595">
    <property type="entry name" value="PEP_CTERM"/>
    <property type="match status" value="1"/>
</dbReference>
<gene>
    <name evidence="2" type="ORF">H5P30_13125</name>
</gene>
<dbReference type="RefSeq" id="WP_185693384.1">
    <property type="nucleotide sequence ID" value="NZ_JACHVA010000101.1"/>
</dbReference>
<dbReference type="EMBL" id="JACHVA010000101">
    <property type="protein sequence ID" value="MBC2602719.1"/>
    <property type="molecule type" value="Genomic_DNA"/>
</dbReference>
<dbReference type="Proteomes" id="UP000525652">
    <property type="component" value="Unassembled WGS sequence"/>
</dbReference>
<dbReference type="InterPro" id="IPR013424">
    <property type="entry name" value="Ice-binding_C"/>
</dbReference>
<evidence type="ECO:0000256" key="1">
    <source>
        <dbReference type="SAM" id="Phobius"/>
    </source>
</evidence>
<dbReference type="AlphaFoldDB" id="A0A7X1E537"/>
<evidence type="ECO:0000313" key="3">
    <source>
        <dbReference type="Proteomes" id="UP000525652"/>
    </source>
</evidence>
<keyword evidence="1" id="KW-0812">Transmembrane</keyword>
<keyword evidence="1" id="KW-0472">Membrane</keyword>
<proteinExistence type="predicted"/>
<feature type="transmembrane region" description="Helical" evidence="1">
    <location>
        <begin position="21"/>
        <end position="46"/>
    </location>
</feature>
<evidence type="ECO:0000313" key="2">
    <source>
        <dbReference type="EMBL" id="MBC2602719.1"/>
    </source>
</evidence>
<comment type="caution">
    <text evidence="2">The sequence shown here is derived from an EMBL/GenBank/DDBJ whole genome shotgun (WGS) entry which is preliminary data.</text>
</comment>
<reference evidence="2 3" key="1">
    <citation type="submission" date="2020-07" db="EMBL/GenBank/DDBJ databases">
        <authorList>
            <person name="Feng X."/>
        </authorList>
    </citation>
    <scope>NUCLEOTIDE SEQUENCE [LARGE SCALE GENOMIC DNA]</scope>
    <source>
        <strain evidence="2 3">JCM14086</strain>
    </source>
</reference>
<organism evidence="2 3">
    <name type="scientific">Puniceicoccus vermicola</name>
    <dbReference type="NCBI Taxonomy" id="388746"/>
    <lineage>
        <taxon>Bacteria</taxon>
        <taxon>Pseudomonadati</taxon>
        <taxon>Verrucomicrobiota</taxon>
        <taxon>Opitutia</taxon>
        <taxon>Puniceicoccales</taxon>
        <taxon>Puniceicoccaceae</taxon>
        <taxon>Puniceicoccus</taxon>
    </lineage>
</organism>
<protein>
    <submittedName>
        <fullName evidence="2">PEP-CTERM sorting domain-containing protein</fullName>
    </submittedName>
</protein>
<name>A0A7X1E537_9BACT</name>
<sequence>MDTVTSERDSLLISICFGMKYLFRALAASLLLSGFSLSANASLLAIDNFNNYTAGDNIDTLNGGTGWTGGWNASTATTTQVSSESLTYTLDGFTYGGGNSFLLTGAGNNNAAIRTMTTDTSGQDYYTSFLVKYEGPSGTETGQVDVQHGFTIAALDSSGAYASSDNMVFANGGGRRIEARSGGSNTDVSTILQLQTTYLVVAKFSGWDDINGNYTTTQAWLNPAKTDEFSTDPTITASHTGPGSDQFSGIAMRFLNNTNFGGDYKVYMDDLRIGTTWDSVVIPEPGTYSLIAASIALGAVMLARRRR</sequence>